<feature type="domain" description="Lipoyl-binding" evidence="2">
    <location>
        <begin position="6"/>
        <end position="61"/>
    </location>
</feature>
<dbReference type="InterPro" id="IPR020019">
    <property type="entry name" value="AcTrfase_PglD-like"/>
</dbReference>
<evidence type="ECO:0000256" key="1">
    <source>
        <dbReference type="ARBA" id="ARBA00022823"/>
    </source>
</evidence>
<dbReference type="Pfam" id="PF00364">
    <property type="entry name" value="Biotin_lipoyl"/>
    <property type="match status" value="1"/>
</dbReference>
<dbReference type="PANTHER" id="PTHR43300:SF7">
    <property type="entry name" value="UDP-N-ACETYLBACILLOSAMINE N-ACETYLTRANSFERASE"/>
    <property type="match status" value="1"/>
</dbReference>
<dbReference type="AlphaFoldDB" id="A0A8J3QC78"/>
<dbReference type="InterPro" id="IPR003016">
    <property type="entry name" value="2-oxoA_DH_lipoyl-BS"/>
</dbReference>
<dbReference type="PROSITE" id="PS00189">
    <property type="entry name" value="LIPOYL"/>
    <property type="match status" value="1"/>
</dbReference>
<name>A0A8J3QC78_9ACTN</name>
<evidence type="ECO:0000259" key="3">
    <source>
        <dbReference type="Pfam" id="PF17836"/>
    </source>
</evidence>
<dbReference type="Gene3D" id="2.160.10.10">
    <property type="entry name" value="Hexapeptide repeat proteins"/>
    <property type="match status" value="1"/>
</dbReference>
<dbReference type="Gene3D" id="3.40.50.20">
    <property type="match status" value="1"/>
</dbReference>
<reference evidence="4" key="1">
    <citation type="submission" date="2021-01" db="EMBL/GenBank/DDBJ databases">
        <title>Whole genome shotgun sequence of Rhizocola hellebori NBRC 109834.</title>
        <authorList>
            <person name="Komaki H."/>
            <person name="Tamura T."/>
        </authorList>
    </citation>
    <scope>NUCLEOTIDE SEQUENCE</scope>
    <source>
        <strain evidence="4">NBRC 109834</strain>
    </source>
</reference>
<dbReference type="Gene3D" id="2.40.50.100">
    <property type="match status" value="1"/>
</dbReference>
<keyword evidence="5" id="KW-1185">Reference proteome</keyword>
<accession>A0A8J3QC78</accession>
<dbReference type="RefSeq" id="WP_203911920.1">
    <property type="nucleotide sequence ID" value="NZ_BONY01000045.1"/>
</dbReference>
<protein>
    <submittedName>
        <fullName evidence="4">Uncharacterized protein</fullName>
    </submittedName>
</protein>
<gene>
    <name evidence="4" type="ORF">Rhe02_62300</name>
</gene>
<dbReference type="CDD" id="cd06849">
    <property type="entry name" value="lipoyl_domain"/>
    <property type="match status" value="1"/>
</dbReference>
<dbReference type="Pfam" id="PF17836">
    <property type="entry name" value="PglD_N"/>
    <property type="match status" value="1"/>
</dbReference>
<dbReference type="Proteomes" id="UP000612899">
    <property type="component" value="Unassembled WGS sequence"/>
</dbReference>
<dbReference type="InterPro" id="IPR000089">
    <property type="entry name" value="Biotin_lipoyl"/>
</dbReference>
<dbReference type="InterPro" id="IPR041561">
    <property type="entry name" value="PglD_N"/>
</dbReference>
<organism evidence="4 5">
    <name type="scientific">Rhizocola hellebori</name>
    <dbReference type="NCBI Taxonomy" id="1392758"/>
    <lineage>
        <taxon>Bacteria</taxon>
        <taxon>Bacillati</taxon>
        <taxon>Actinomycetota</taxon>
        <taxon>Actinomycetes</taxon>
        <taxon>Micromonosporales</taxon>
        <taxon>Micromonosporaceae</taxon>
        <taxon>Rhizocola</taxon>
    </lineage>
</organism>
<dbReference type="SUPFAM" id="SSF51230">
    <property type="entry name" value="Single hybrid motif"/>
    <property type="match status" value="1"/>
</dbReference>
<dbReference type="InterPro" id="IPR050179">
    <property type="entry name" value="Trans_hexapeptide_repeat"/>
</dbReference>
<dbReference type="InterPro" id="IPR011004">
    <property type="entry name" value="Trimer_LpxA-like_sf"/>
</dbReference>
<proteinExistence type="predicted"/>
<dbReference type="InterPro" id="IPR011053">
    <property type="entry name" value="Single_hybrid_motif"/>
</dbReference>
<dbReference type="EMBL" id="BONY01000045">
    <property type="protein sequence ID" value="GIH08163.1"/>
    <property type="molecule type" value="Genomic_DNA"/>
</dbReference>
<comment type="caution">
    <text evidence="4">The sequence shown here is derived from an EMBL/GenBank/DDBJ whole genome shotgun (WGS) entry which is preliminary data.</text>
</comment>
<dbReference type="PANTHER" id="PTHR43300">
    <property type="entry name" value="ACETYLTRANSFERASE"/>
    <property type="match status" value="1"/>
</dbReference>
<sequence>MKPVIIPTPDVNSETGIVVAWFVENGQWIDAQADLVEIETSKAVIEVVAPESGYLLQLASVKDEVSLTSPVALLFDDEAALKAHEAQLVAQREAAAAAGAGVRASVKAVKRAEELGVDLSTLDASHLITVKDVEAAAAAGQQVDYSTLPLPLTAQPGVERVLIIGGGRGATQVIDIFADLPGQQAVGIVDDNRDKWGVELAGVPVVGGTDRLKELLDSGHYDAAIIAISTSVAARRKLRELCAANGVRLTNAIDRTSKVATGVVMGKGNVICAFCHIGTETVVGDNNFFSAYNSFDHHNVVANDCSTGPGCLTSSRVKLGDQVRLGTGIHIEPGVELGDRVQVASGATILRSVPADHVVKTKVVTTSVVPSRRS</sequence>
<evidence type="ECO:0000313" key="5">
    <source>
        <dbReference type="Proteomes" id="UP000612899"/>
    </source>
</evidence>
<dbReference type="CDD" id="cd03360">
    <property type="entry name" value="LbH_AT_putative"/>
    <property type="match status" value="1"/>
</dbReference>
<feature type="domain" description="PglD N-terminal" evidence="3">
    <location>
        <begin position="160"/>
        <end position="237"/>
    </location>
</feature>
<evidence type="ECO:0000313" key="4">
    <source>
        <dbReference type="EMBL" id="GIH08163.1"/>
    </source>
</evidence>
<keyword evidence="1" id="KW-0450">Lipoyl</keyword>
<evidence type="ECO:0000259" key="2">
    <source>
        <dbReference type="Pfam" id="PF00364"/>
    </source>
</evidence>
<dbReference type="SUPFAM" id="SSF51161">
    <property type="entry name" value="Trimeric LpxA-like enzymes"/>
    <property type="match status" value="1"/>
</dbReference>